<dbReference type="PANTHER" id="PTHR10625">
    <property type="entry name" value="HISTONE DEACETYLASE HDAC1-RELATED"/>
    <property type="match status" value="1"/>
</dbReference>
<dbReference type="InterPro" id="IPR023801">
    <property type="entry name" value="His_deacetylse_dom"/>
</dbReference>
<dbReference type="InterPro" id="IPR003085">
    <property type="entry name" value="AcuC"/>
</dbReference>
<comment type="similarity">
    <text evidence="2">Belongs to the histone deacetylase family.</text>
</comment>
<organism evidence="6 7">
    <name type="scientific">Gordonia rubripertincta</name>
    <name type="common">Rhodococcus corallinus</name>
    <dbReference type="NCBI Taxonomy" id="36822"/>
    <lineage>
        <taxon>Bacteria</taxon>
        <taxon>Bacillati</taxon>
        <taxon>Actinomycetota</taxon>
        <taxon>Actinomycetes</taxon>
        <taxon>Mycobacteriales</taxon>
        <taxon>Gordoniaceae</taxon>
        <taxon>Gordonia</taxon>
    </lineage>
</organism>
<gene>
    <name evidence="6" type="ORF">O4213_10755</name>
</gene>
<dbReference type="RefSeq" id="WP_301571062.1">
    <property type="nucleotide sequence ID" value="NZ_JAPWIE010000003.1"/>
</dbReference>
<dbReference type="Pfam" id="PF00850">
    <property type="entry name" value="Hist_deacetyl"/>
    <property type="match status" value="1"/>
</dbReference>
<accession>A0ABT4MTX4</accession>
<evidence type="ECO:0000256" key="3">
    <source>
        <dbReference type="ARBA" id="ARBA00020218"/>
    </source>
</evidence>
<proteinExistence type="inferred from homology"/>
<evidence type="ECO:0000256" key="2">
    <source>
        <dbReference type="ARBA" id="ARBA00005947"/>
    </source>
</evidence>
<dbReference type="InterPro" id="IPR023696">
    <property type="entry name" value="Ureohydrolase_dom_sf"/>
</dbReference>
<sequence length="426" mass="45081">MSIDTDPANAQSAAVIWSDDFLGYRWAPTHPMNPIRLALTMSLSKSLGVLDGVASIPPLAVDDRLLQTVHTAAYLDAVRSASSVDDYVGGSSHVLERLFGLGSVDNPVFEGMHSAAGVLVGGTMAAAAAIASGSVRRAVNIGGGMHHAMPGHAAGFCIYNDCAVAIRWLLEQGYDRIAYIDIDAHHGDGVQKVFAGDPRVLTISLHQHPATLWPGSGWPEEVGEQDGRGSAVNIALLPETSDKLWLRAFNAIVPGVVENFGPQIIVSQCGVDSHFQDPLTDLSLTVDGQRAAIYAMRDLADKYSEGRWLAVGGGGYGIINVVPRSWTHLISAVTGADLAPDTVIDESWCAAAKAEARMLDETLRADPVGVMTDGGQTDYLPWDGDGGGPLMDGTTDAAQTRTDATIMATRRAVYPLCGLDPEDPRD</sequence>
<comment type="caution">
    <text evidence="6">The sequence shown here is derived from an EMBL/GenBank/DDBJ whole genome shotgun (WGS) entry which is preliminary data.</text>
</comment>
<dbReference type="InterPro" id="IPR000286">
    <property type="entry name" value="HDACs"/>
</dbReference>
<evidence type="ECO:0000256" key="1">
    <source>
        <dbReference type="ARBA" id="ARBA00005101"/>
    </source>
</evidence>
<evidence type="ECO:0000259" key="5">
    <source>
        <dbReference type="Pfam" id="PF00850"/>
    </source>
</evidence>
<dbReference type="PRINTS" id="PR01272">
    <property type="entry name" value="ACUCPROTEIN"/>
</dbReference>
<dbReference type="EMBL" id="JAPWIE010000003">
    <property type="protein sequence ID" value="MCZ4550463.1"/>
    <property type="molecule type" value="Genomic_DNA"/>
</dbReference>
<keyword evidence="7" id="KW-1185">Reference proteome</keyword>
<reference evidence="6" key="1">
    <citation type="submission" date="2022-12" db="EMBL/GenBank/DDBJ databases">
        <authorList>
            <person name="Krivoruchko A.V."/>
            <person name="Elkin A."/>
        </authorList>
    </citation>
    <scope>NUCLEOTIDE SEQUENCE</scope>
    <source>
        <strain evidence="6">IEGM 1388</strain>
    </source>
</reference>
<dbReference type="Proteomes" id="UP001067235">
    <property type="component" value="Unassembled WGS sequence"/>
</dbReference>
<evidence type="ECO:0000256" key="4">
    <source>
        <dbReference type="ARBA" id="ARBA00022627"/>
    </source>
</evidence>
<comment type="pathway">
    <text evidence="1">Ketone degradation; acetoin degradation.</text>
</comment>
<keyword evidence="4" id="KW-0006">Acetoin catabolism</keyword>
<dbReference type="Gene3D" id="3.40.800.20">
    <property type="entry name" value="Histone deacetylase domain"/>
    <property type="match status" value="1"/>
</dbReference>
<dbReference type="PRINTS" id="PR01270">
    <property type="entry name" value="HDASUPER"/>
</dbReference>
<dbReference type="PANTHER" id="PTHR10625:SF10">
    <property type="entry name" value="HISTONE DEACETYLASE HDAC1"/>
    <property type="match status" value="1"/>
</dbReference>
<dbReference type="SUPFAM" id="SSF52768">
    <property type="entry name" value="Arginase/deacetylase"/>
    <property type="match status" value="1"/>
</dbReference>
<dbReference type="InterPro" id="IPR037138">
    <property type="entry name" value="His_deacetylse_dom_sf"/>
</dbReference>
<evidence type="ECO:0000313" key="6">
    <source>
        <dbReference type="EMBL" id="MCZ4550463.1"/>
    </source>
</evidence>
<feature type="domain" description="Histone deacetylase" evidence="5">
    <location>
        <begin position="30"/>
        <end position="332"/>
    </location>
</feature>
<evidence type="ECO:0000313" key="7">
    <source>
        <dbReference type="Proteomes" id="UP001067235"/>
    </source>
</evidence>
<name>A0ABT4MTX4_GORRU</name>
<protein>
    <recommendedName>
        <fullName evidence="3">Acetoin utilization protein AcuC</fullName>
    </recommendedName>
</protein>
<dbReference type="CDD" id="cd09994">
    <property type="entry name" value="HDAC_AcuC_like"/>
    <property type="match status" value="1"/>
</dbReference>